<dbReference type="GO" id="GO:0005739">
    <property type="term" value="C:mitochondrion"/>
    <property type="evidence" value="ECO:0007669"/>
    <property type="project" value="GOC"/>
</dbReference>
<dbReference type="EMBL" id="JAUUTY010000007">
    <property type="protein sequence ID" value="KAK1613397.1"/>
    <property type="molecule type" value="Genomic_DNA"/>
</dbReference>
<dbReference type="InterPro" id="IPR017264">
    <property type="entry name" value="Ribosomal_mS37_fun"/>
</dbReference>
<feature type="region of interest" description="Disordered" evidence="1">
    <location>
        <begin position="1"/>
        <end position="49"/>
    </location>
</feature>
<organism evidence="3 4">
    <name type="scientific">Lolium multiflorum</name>
    <name type="common">Italian ryegrass</name>
    <name type="synonym">Lolium perenne subsp. multiflorum</name>
    <dbReference type="NCBI Taxonomy" id="4521"/>
    <lineage>
        <taxon>Eukaryota</taxon>
        <taxon>Viridiplantae</taxon>
        <taxon>Streptophyta</taxon>
        <taxon>Embryophyta</taxon>
        <taxon>Tracheophyta</taxon>
        <taxon>Spermatophyta</taxon>
        <taxon>Magnoliopsida</taxon>
        <taxon>Liliopsida</taxon>
        <taxon>Poales</taxon>
        <taxon>Poaceae</taxon>
        <taxon>BOP clade</taxon>
        <taxon>Pooideae</taxon>
        <taxon>Poodae</taxon>
        <taxon>Poeae</taxon>
        <taxon>Poeae Chloroplast Group 2 (Poeae type)</taxon>
        <taxon>Loliodinae</taxon>
        <taxon>Loliinae</taxon>
        <taxon>Lolium</taxon>
    </lineage>
</organism>
<protein>
    <recommendedName>
        <fullName evidence="2">IMS import disulfide relay-system CHCH-CHCH-like Cx9C domain-containing protein</fullName>
    </recommendedName>
</protein>
<evidence type="ECO:0000256" key="1">
    <source>
        <dbReference type="SAM" id="MobiDB-lite"/>
    </source>
</evidence>
<dbReference type="PANTHER" id="PTHR28066:SF1">
    <property type="entry name" value="SMALL RIBOSOMAL SUBUNIT PROTEIN MS37"/>
    <property type="match status" value="1"/>
</dbReference>
<comment type="caution">
    <text evidence="3">The sequence shown here is derived from an EMBL/GenBank/DDBJ whole genome shotgun (WGS) entry which is preliminary data.</text>
</comment>
<dbReference type="GO" id="GO:0003735">
    <property type="term" value="F:structural constituent of ribosome"/>
    <property type="evidence" value="ECO:0007669"/>
    <property type="project" value="InterPro"/>
</dbReference>
<gene>
    <name evidence="3" type="ORF">QYE76_037070</name>
</gene>
<evidence type="ECO:0000313" key="4">
    <source>
        <dbReference type="Proteomes" id="UP001231189"/>
    </source>
</evidence>
<reference evidence="3" key="1">
    <citation type="submission" date="2023-07" db="EMBL/GenBank/DDBJ databases">
        <title>A chromosome-level genome assembly of Lolium multiflorum.</title>
        <authorList>
            <person name="Chen Y."/>
            <person name="Copetti D."/>
            <person name="Kolliker R."/>
            <person name="Studer B."/>
        </authorList>
    </citation>
    <scope>NUCLEOTIDE SEQUENCE</scope>
    <source>
        <strain evidence="3">02402/16</strain>
        <tissue evidence="3">Leaf</tissue>
    </source>
</reference>
<dbReference type="AlphaFoldDB" id="A0AAD8VMP2"/>
<proteinExistence type="predicted"/>
<dbReference type="Proteomes" id="UP001231189">
    <property type="component" value="Unassembled WGS sequence"/>
</dbReference>
<name>A0AAD8VMP2_LOLMU</name>
<feature type="domain" description="IMS import disulfide relay-system CHCH-CHCH-like Cx9C" evidence="2">
    <location>
        <begin position="125"/>
        <end position="163"/>
    </location>
</feature>
<accession>A0AAD8VMP2</accession>
<dbReference type="InterPro" id="IPR031731">
    <property type="entry name" value="CX9C"/>
</dbReference>
<evidence type="ECO:0000259" key="2">
    <source>
        <dbReference type="Pfam" id="PF16860"/>
    </source>
</evidence>
<evidence type="ECO:0000313" key="3">
    <source>
        <dbReference type="EMBL" id="KAK1613397.1"/>
    </source>
</evidence>
<dbReference type="GO" id="GO:0032543">
    <property type="term" value="P:mitochondrial translation"/>
    <property type="evidence" value="ECO:0007669"/>
    <property type="project" value="InterPro"/>
</dbReference>
<feature type="compositionally biased region" description="Polar residues" evidence="1">
    <location>
        <begin position="15"/>
        <end position="28"/>
    </location>
</feature>
<dbReference type="Pfam" id="PF16860">
    <property type="entry name" value="CX9C"/>
    <property type="match status" value="1"/>
</dbReference>
<keyword evidence="4" id="KW-1185">Reference proteome</keyword>
<dbReference type="PANTHER" id="PTHR28066">
    <property type="entry name" value="37S RIBOSOMAL PROTEIN MRP10, MITOCHONDRIAL"/>
    <property type="match status" value="1"/>
</dbReference>
<sequence length="189" mass="20182">MVAQPFQPKPIKSAASFSLQDAGSSRNPTVAGGGSGTPPSISASERIPRRPPSISVPLFFVAGAPATTSRAPVTSVCAGWVPAVQLGDHQPGPNLDGAHPEIVKLELRMGRKAGGLYINPKKLGGVIKPCMMEMTSFLNCLALNKQNDDKCMRQKELLVTCTQAQKGKPKNGAQTINYHLHRLGRDKFK</sequence>